<protein>
    <recommendedName>
        <fullName evidence="1">Integrase catalytic domain-containing protein</fullName>
    </recommendedName>
</protein>
<name>A0A2G8KB92_STIJA</name>
<dbReference type="Pfam" id="PF18701">
    <property type="entry name" value="DUF5641"/>
    <property type="match status" value="1"/>
</dbReference>
<evidence type="ECO:0000313" key="2">
    <source>
        <dbReference type="EMBL" id="PIK45261.1"/>
    </source>
</evidence>
<dbReference type="GO" id="GO:0003676">
    <property type="term" value="F:nucleic acid binding"/>
    <property type="evidence" value="ECO:0007669"/>
    <property type="project" value="InterPro"/>
</dbReference>
<feature type="domain" description="Integrase catalytic" evidence="1">
    <location>
        <begin position="8"/>
        <end position="194"/>
    </location>
</feature>
<dbReference type="GO" id="GO:0015074">
    <property type="term" value="P:DNA integration"/>
    <property type="evidence" value="ECO:0007669"/>
    <property type="project" value="InterPro"/>
</dbReference>
<dbReference type="Gene3D" id="3.30.420.10">
    <property type="entry name" value="Ribonuclease H-like superfamily/Ribonuclease H"/>
    <property type="match status" value="1"/>
</dbReference>
<dbReference type="InterPro" id="IPR036397">
    <property type="entry name" value="RNaseH_sf"/>
</dbReference>
<dbReference type="OrthoDB" id="6608729at2759"/>
<dbReference type="InterPro" id="IPR001584">
    <property type="entry name" value="Integrase_cat-core"/>
</dbReference>
<accession>A0A2G8KB92</accession>
<dbReference type="EMBL" id="MRZV01000723">
    <property type="protein sequence ID" value="PIK45261.1"/>
    <property type="molecule type" value="Genomic_DNA"/>
</dbReference>
<sequence>MAPLPSIRVKIPFRAFARTSVDFAGPFLAKQGRGRIKLKRYLCFFTCLSSRAVHLEMAYGLDTDSFLNALNRMINRRGVPVEMISDNGTNFKGAEKKLRELVDRMDKDKMTRSTANQMIKWHFNPPLSPHFGGVHETMIKGAKKAIKTVVYKADITDEELTTVFTSAEALLNSRPLTYQSADSQAGGQFAVDTVDDGSFSPRKRWRRVQELVRHFWHRWLKEWLPLLNQRRKWRLPQRDLKVGDVVIVYSSDTPRGSWPLGRIVEVLPGVDGHVRVVRG</sequence>
<reference evidence="2 3" key="1">
    <citation type="journal article" date="2017" name="PLoS Biol.">
        <title>The sea cucumber genome provides insights into morphological evolution and visceral regeneration.</title>
        <authorList>
            <person name="Zhang X."/>
            <person name="Sun L."/>
            <person name="Yuan J."/>
            <person name="Sun Y."/>
            <person name="Gao Y."/>
            <person name="Zhang L."/>
            <person name="Li S."/>
            <person name="Dai H."/>
            <person name="Hamel J.F."/>
            <person name="Liu C."/>
            <person name="Yu Y."/>
            <person name="Liu S."/>
            <person name="Lin W."/>
            <person name="Guo K."/>
            <person name="Jin S."/>
            <person name="Xu P."/>
            <person name="Storey K.B."/>
            <person name="Huan P."/>
            <person name="Zhang T."/>
            <person name="Zhou Y."/>
            <person name="Zhang J."/>
            <person name="Lin C."/>
            <person name="Li X."/>
            <person name="Xing L."/>
            <person name="Huo D."/>
            <person name="Sun M."/>
            <person name="Wang L."/>
            <person name="Mercier A."/>
            <person name="Li F."/>
            <person name="Yang H."/>
            <person name="Xiang J."/>
        </authorList>
    </citation>
    <scope>NUCLEOTIDE SEQUENCE [LARGE SCALE GENOMIC DNA]</scope>
    <source>
        <strain evidence="2">Shaxun</strain>
        <tissue evidence="2">Muscle</tissue>
    </source>
</reference>
<organism evidence="2 3">
    <name type="scientific">Stichopus japonicus</name>
    <name type="common">Sea cucumber</name>
    <dbReference type="NCBI Taxonomy" id="307972"/>
    <lineage>
        <taxon>Eukaryota</taxon>
        <taxon>Metazoa</taxon>
        <taxon>Echinodermata</taxon>
        <taxon>Eleutherozoa</taxon>
        <taxon>Echinozoa</taxon>
        <taxon>Holothuroidea</taxon>
        <taxon>Aspidochirotacea</taxon>
        <taxon>Aspidochirotida</taxon>
        <taxon>Stichopodidae</taxon>
        <taxon>Apostichopus</taxon>
    </lineage>
</organism>
<proteinExistence type="predicted"/>
<dbReference type="PROSITE" id="PS50994">
    <property type="entry name" value="INTEGRASE"/>
    <property type="match status" value="1"/>
</dbReference>
<dbReference type="AlphaFoldDB" id="A0A2G8KB92"/>
<dbReference type="STRING" id="307972.A0A2G8KB92"/>
<dbReference type="Proteomes" id="UP000230750">
    <property type="component" value="Unassembled WGS sequence"/>
</dbReference>
<comment type="caution">
    <text evidence="2">The sequence shown here is derived from an EMBL/GenBank/DDBJ whole genome shotgun (WGS) entry which is preliminary data.</text>
</comment>
<dbReference type="InterPro" id="IPR040676">
    <property type="entry name" value="DUF5641"/>
</dbReference>
<dbReference type="InterPro" id="IPR012337">
    <property type="entry name" value="RNaseH-like_sf"/>
</dbReference>
<dbReference type="PANTHER" id="PTHR47331:SF1">
    <property type="entry name" value="GAG-LIKE PROTEIN"/>
    <property type="match status" value="1"/>
</dbReference>
<evidence type="ECO:0000313" key="3">
    <source>
        <dbReference type="Proteomes" id="UP000230750"/>
    </source>
</evidence>
<gene>
    <name evidence="2" type="ORF">BSL78_17882</name>
</gene>
<keyword evidence="3" id="KW-1185">Reference proteome</keyword>
<dbReference type="SUPFAM" id="SSF53098">
    <property type="entry name" value="Ribonuclease H-like"/>
    <property type="match status" value="1"/>
</dbReference>
<evidence type="ECO:0000259" key="1">
    <source>
        <dbReference type="PROSITE" id="PS50994"/>
    </source>
</evidence>
<dbReference type="PANTHER" id="PTHR47331">
    <property type="entry name" value="PHD-TYPE DOMAIN-CONTAINING PROTEIN"/>
    <property type="match status" value="1"/>
</dbReference>